<dbReference type="PANTHER" id="PTHR46003:SF1">
    <property type="entry name" value="HOST CELL FACTOR"/>
    <property type="match status" value="1"/>
</dbReference>
<dbReference type="CDD" id="cd00063">
    <property type="entry name" value="FN3"/>
    <property type="match status" value="2"/>
</dbReference>
<accession>E9H075</accession>
<keyword evidence="1" id="KW-0880">Kelch repeat</keyword>
<dbReference type="InParanoid" id="E9H075"/>
<dbReference type="eggNOG" id="KOG4152">
    <property type="taxonomic scope" value="Eukaryota"/>
</dbReference>
<proteinExistence type="predicted"/>
<feature type="non-terminal residue" evidence="3">
    <location>
        <position position="129"/>
    </location>
</feature>
<keyword evidence="4" id="KW-1185">Reference proteome</keyword>
<evidence type="ECO:0000259" key="2">
    <source>
        <dbReference type="PROSITE" id="PS50853"/>
    </source>
</evidence>
<dbReference type="STRING" id="6669.E9H075"/>
<dbReference type="EMBL" id="GL732580">
    <property type="protein sequence ID" value="EFX74750.1"/>
    <property type="molecule type" value="Genomic_DNA"/>
</dbReference>
<feature type="non-terminal residue" evidence="3">
    <location>
        <position position="1"/>
    </location>
</feature>
<dbReference type="InterPro" id="IPR003961">
    <property type="entry name" value="FN3_dom"/>
</dbReference>
<feature type="domain" description="Fibronectin type-III" evidence="2">
    <location>
        <begin position="1"/>
        <end position="82"/>
    </location>
</feature>
<dbReference type="Proteomes" id="UP000000305">
    <property type="component" value="Unassembled WGS sequence"/>
</dbReference>
<feature type="domain" description="Fibronectin type-III" evidence="2">
    <location>
        <begin position="84"/>
        <end position="129"/>
    </location>
</feature>
<evidence type="ECO:0000313" key="3">
    <source>
        <dbReference type="EMBL" id="EFX74750.1"/>
    </source>
</evidence>
<evidence type="ECO:0000256" key="1">
    <source>
        <dbReference type="ARBA" id="ARBA00022441"/>
    </source>
</evidence>
<organism evidence="3 4">
    <name type="scientific">Daphnia pulex</name>
    <name type="common">Water flea</name>
    <dbReference type="NCBI Taxonomy" id="6669"/>
    <lineage>
        <taxon>Eukaryota</taxon>
        <taxon>Metazoa</taxon>
        <taxon>Ecdysozoa</taxon>
        <taxon>Arthropoda</taxon>
        <taxon>Crustacea</taxon>
        <taxon>Branchiopoda</taxon>
        <taxon>Diplostraca</taxon>
        <taxon>Cladocera</taxon>
        <taxon>Anomopoda</taxon>
        <taxon>Daphniidae</taxon>
        <taxon>Daphnia</taxon>
    </lineage>
</organism>
<dbReference type="SUPFAM" id="SSF49265">
    <property type="entry name" value="Fibronectin type III"/>
    <property type="match status" value="1"/>
</dbReference>
<dbReference type="InterPro" id="IPR036116">
    <property type="entry name" value="FN3_sf"/>
</dbReference>
<dbReference type="AlphaFoldDB" id="E9H075"/>
<reference evidence="3 4" key="1">
    <citation type="journal article" date="2011" name="Science">
        <title>The ecoresponsive genome of Daphnia pulex.</title>
        <authorList>
            <person name="Colbourne J.K."/>
            <person name="Pfrender M.E."/>
            <person name="Gilbert D."/>
            <person name="Thomas W.K."/>
            <person name="Tucker A."/>
            <person name="Oakley T.H."/>
            <person name="Tokishita S."/>
            <person name="Aerts A."/>
            <person name="Arnold G.J."/>
            <person name="Basu M.K."/>
            <person name="Bauer D.J."/>
            <person name="Caceres C.E."/>
            <person name="Carmel L."/>
            <person name="Casola C."/>
            <person name="Choi J.H."/>
            <person name="Detter J.C."/>
            <person name="Dong Q."/>
            <person name="Dusheyko S."/>
            <person name="Eads B.D."/>
            <person name="Frohlich T."/>
            <person name="Geiler-Samerotte K.A."/>
            <person name="Gerlach D."/>
            <person name="Hatcher P."/>
            <person name="Jogdeo S."/>
            <person name="Krijgsveld J."/>
            <person name="Kriventseva E.V."/>
            <person name="Kultz D."/>
            <person name="Laforsch C."/>
            <person name="Lindquist E."/>
            <person name="Lopez J."/>
            <person name="Manak J.R."/>
            <person name="Muller J."/>
            <person name="Pangilinan J."/>
            <person name="Patwardhan R.P."/>
            <person name="Pitluck S."/>
            <person name="Pritham E.J."/>
            <person name="Rechtsteiner A."/>
            <person name="Rho M."/>
            <person name="Rogozin I.B."/>
            <person name="Sakarya O."/>
            <person name="Salamov A."/>
            <person name="Schaack S."/>
            <person name="Shapiro H."/>
            <person name="Shiga Y."/>
            <person name="Skalitzky C."/>
            <person name="Smith Z."/>
            <person name="Souvorov A."/>
            <person name="Sung W."/>
            <person name="Tang Z."/>
            <person name="Tsuchiya D."/>
            <person name="Tu H."/>
            <person name="Vos H."/>
            <person name="Wang M."/>
            <person name="Wolf Y.I."/>
            <person name="Yamagata H."/>
            <person name="Yamada T."/>
            <person name="Ye Y."/>
            <person name="Shaw J.R."/>
            <person name="Andrews J."/>
            <person name="Crease T.J."/>
            <person name="Tang H."/>
            <person name="Lucas S.M."/>
            <person name="Robertson H.M."/>
            <person name="Bork P."/>
            <person name="Koonin E.V."/>
            <person name="Zdobnov E.M."/>
            <person name="Grigoriev I.V."/>
            <person name="Lynch M."/>
            <person name="Boore J.L."/>
        </authorList>
    </citation>
    <scope>NUCLEOTIDE SEQUENCE [LARGE SCALE GENOMIC DNA]</scope>
</reference>
<dbReference type="Gene3D" id="2.60.40.10">
    <property type="entry name" value="Immunoglobulins"/>
    <property type="match status" value="2"/>
</dbReference>
<sequence>WFDVGLVKDTTSTVQNFLLPSNSGGIEERIDHETVTLPPDAELGMKKLELQPGTAYKFRVAGVNSCGRGLWSEVSAFKTCLPGFPGAPSAIKISKSPEGAHLSWEPPQSTAGEITEYSVYLAVKGTSAQ</sequence>
<name>E9H075_DAPPU</name>
<dbReference type="HOGENOM" id="CLU_1954163_0_0_1"/>
<dbReference type="KEGG" id="dpx:DAPPUDRAFT_15964"/>
<evidence type="ECO:0000313" key="4">
    <source>
        <dbReference type="Proteomes" id="UP000000305"/>
    </source>
</evidence>
<dbReference type="PANTHER" id="PTHR46003">
    <property type="entry name" value="HOST CELL FACTOR"/>
    <property type="match status" value="1"/>
</dbReference>
<dbReference type="OrthoDB" id="10001928at2759"/>
<dbReference type="InterPro" id="IPR013783">
    <property type="entry name" value="Ig-like_fold"/>
</dbReference>
<protein>
    <recommendedName>
        <fullName evidence="2">Fibronectin type-III domain-containing protein</fullName>
    </recommendedName>
</protein>
<gene>
    <name evidence="3" type="ORF">DAPPUDRAFT_15964</name>
</gene>
<dbReference type="InterPro" id="IPR043536">
    <property type="entry name" value="HCF1/2"/>
</dbReference>
<dbReference type="PROSITE" id="PS50853">
    <property type="entry name" value="FN3"/>
    <property type="match status" value="2"/>
</dbReference>
<dbReference type="GO" id="GO:0006355">
    <property type="term" value="P:regulation of DNA-templated transcription"/>
    <property type="evidence" value="ECO:0007669"/>
    <property type="project" value="UniProtKB-ARBA"/>
</dbReference>